<organism evidence="2 3">
    <name type="scientific">Meloidogyne graminicola</name>
    <dbReference type="NCBI Taxonomy" id="189291"/>
    <lineage>
        <taxon>Eukaryota</taxon>
        <taxon>Metazoa</taxon>
        <taxon>Ecdysozoa</taxon>
        <taxon>Nematoda</taxon>
        <taxon>Chromadorea</taxon>
        <taxon>Rhabditida</taxon>
        <taxon>Tylenchina</taxon>
        <taxon>Tylenchomorpha</taxon>
        <taxon>Tylenchoidea</taxon>
        <taxon>Meloidogynidae</taxon>
        <taxon>Meloidogyninae</taxon>
        <taxon>Meloidogyne</taxon>
    </lineage>
</organism>
<reference evidence="2" key="1">
    <citation type="journal article" date="2020" name="Ecol. Evol.">
        <title>Genome structure and content of the rice root-knot nematode (Meloidogyne graminicola).</title>
        <authorList>
            <person name="Phan N.T."/>
            <person name="Danchin E.G.J."/>
            <person name="Klopp C."/>
            <person name="Perfus-Barbeoch L."/>
            <person name="Kozlowski D.K."/>
            <person name="Koutsovoulos G.D."/>
            <person name="Lopez-Roques C."/>
            <person name="Bouchez O."/>
            <person name="Zahm M."/>
            <person name="Besnard G."/>
            <person name="Bellafiore S."/>
        </authorList>
    </citation>
    <scope>NUCLEOTIDE SEQUENCE</scope>
    <source>
        <strain evidence="2">VN-18</strain>
    </source>
</reference>
<protein>
    <submittedName>
        <fullName evidence="2">Uncharacterized protein</fullName>
    </submittedName>
</protein>
<dbReference type="AlphaFoldDB" id="A0A8S9ZPS7"/>
<proteinExistence type="predicted"/>
<evidence type="ECO:0000313" key="3">
    <source>
        <dbReference type="Proteomes" id="UP000605970"/>
    </source>
</evidence>
<sequence length="245" mass="28767">MFTSPINSLNAPSRHGLPPFQHQELLQPHPLHIQQSKIFQPYEISNNLPKQHITGHTIPINQLMSQNIPFMHENQNFSHQQQQHNAEIHEKRTLDEYPYLPENVAKKNKQIWEQRGHEMQASNLAIKPLNIEKDKNVIPIEVNKHLKQLNRDEAARRFSLDQTVRGYYQNMNHAIYTSSRDQDIVHPQLTSTNKFENPTLEDFDVNQYINEEEGHGGLLDDITRPFQGKNSQSIKLIETFDEYFY</sequence>
<accession>A0A8S9ZPS7</accession>
<dbReference type="Proteomes" id="UP000605970">
    <property type="component" value="Unassembled WGS sequence"/>
</dbReference>
<gene>
    <name evidence="2" type="ORF">Mgra_00005132</name>
</gene>
<name>A0A8S9ZPS7_9BILA</name>
<comment type="caution">
    <text evidence="2">The sequence shown here is derived from an EMBL/GenBank/DDBJ whole genome shotgun (WGS) entry which is preliminary data.</text>
</comment>
<evidence type="ECO:0000256" key="1">
    <source>
        <dbReference type="SAM" id="MobiDB-lite"/>
    </source>
</evidence>
<evidence type="ECO:0000313" key="2">
    <source>
        <dbReference type="EMBL" id="KAF7635454.1"/>
    </source>
</evidence>
<dbReference type="EMBL" id="JABEBT010000042">
    <property type="protein sequence ID" value="KAF7635454.1"/>
    <property type="molecule type" value="Genomic_DNA"/>
</dbReference>
<feature type="compositionally biased region" description="Polar residues" evidence="1">
    <location>
        <begin position="1"/>
        <end position="11"/>
    </location>
</feature>
<feature type="region of interest" description="Disordered" evidence="1">
    <location>
        <begin position="1"/>
        <end position="21"/>
    </location>
</feature>
<keyword evidence="3" id="KW-1185">Reference proteome</keyword>